<dbReference type="GO" id="GO:0009190">
    <property type="term" value="P:cyclic nucleotide biosynthetic process"/>
    <property type="evidence" value="ECO:0007669"/>
    <property type="project" value="InterPro"/>
</dbReference>
<dbReference type="Gene3D" id="3.30.70.1230">
    <property type="entry name" value="Nucleotide cyclase"/>
    <property type="match status" value="1"/>
</dbReference>
<accession>A0A6G7VHC1</accession>
<protein>
    <submittedName>
        <fullName evidence="2">Guanylate cyclase</fullName>
    </submittedName>
</protein>
<keyword evidence="3" id="KW-1185">Reference proteome</keyword>
<dbReference type="InterPro" id="IPR001054">
    <property type="entry name" value="A/G_cyclase"/>
</dbReference>
<dbReference type="AlphaFoldDB" id="A0A6G7VHC1"/>
<name>A0A6G7VHC1_9GAMM</name>
<dbReference type="InterPro" id="IPR050697">
    <property type="entry name" value="Adenylyl/Guanylyl_Cyclase_3/4"/>
</dbReference>
<proteinExistence type="predicted"/>
<dbReference type="Pfam" id="PF00211">
    <property type="entry name" value="Guanylate_cyc"/>
    <property type="match status" value="1"/>
</dbReference>
<gene>
    <name evidence="2" type="ORF">GWK36_09875</name>
</gene>
<feature type="domain" description="Guanylate cyclase" evidence="1">
    <location>
        <begin position="13"/>
        <end position="145"/>
    </location>
</feature>
<sequence length="316" mass="35329">MNQSHSIVGTHATILIADLRGFSTLMESVPSTLMVDLLNRFFGLMAKIVKRHGGMIDKLMGDAIMAVFGVPNRRPDDLIRALNCAVEMQLGMIDLSHRNERQGEPRLYAGIALSTGDVMAGSFGSEVYNEYTVIGSPVNLASRIESYAMRGQILLSEATYRAAGDAIQIGTVHEVQVKGRASPVMLYELKAVTQPHLLRVPMVEVRKTPRVLVDFPAVFQRVEDKRVLPERIVGQVQDIGYFGLCVDLPVALPPYSEVMMSMAPEFGLDSQVEVYARVLRSRPHQDRFRTNLQFTNIDTPGHRRIKHYVDHILWGN</sequence>
<dbReference type="KEGG" id="cjap:GWK36_09875"/>
<organism evidence="2 3">
    <name type="scientific">Caldichromatium japonicum</name>
    <dbReference type="NCBI Taxonomy" id="2699430"/>
    <lineage>
        <taxon>Bacteria</taxon>
        <taxon>Pseudomonadati</taxon>
        <taxon>Pseudomonadota</taxon>
        <taxon>Gammaproteobacteria</taxon>
        <taxon>Chromatiales</taxon>
        <taxon>Chromatiaceae</taxon>
        <taxon>Caldichromatium</taxon>
    </lineage>
</organism>
<dbReference type="SMART" id="SM00044">
    <property type="entry name" value="CYCc"/>
    <property type="match status" value="1"/>
</dbReference>
<dbReference type="EMBL" id="CP048029">
    <property type="protein sequence ID" value="QIK39187.1"/>
    <property type="molecule type" value="Genomic_DNA"/>
</dbReference>
<dbReference type="Proteomes" id="UP000502699">
    <property type="component" value="Chromosome"/>
</dbReference>
<dbReference type="GO" id="GO:0035438">
    <property type="term" value="F:cyclic-di-GMP binding"/>
    <property type="evidence" value="ECO:0007669"/>
    <property type="project" value="InterPro"/>
</dbReference>
<dbReference type="GO" id="GO:0004016">
    <property type="term" value="F:adenylate cyclase activity"/>
    <property type="evidence" value="ECO:0007669"/>
    <property type="project" value="UniProtKB-ARBA"/>
</dbReference>
<dbReference type="PANTHER" id="PTHR43081:SF1">
    <property type="entry name" value="ADENYLATE CYCLASE, TERMINAL-DIFFERENTIATION SPECIFIC"/>
    <property type="match status" value="1"/>
</dbReference>
<dbReference type="PANTHER" id="PTHR43081">
    <property type="entry name" value="ADENYLATE CYCLASE, TERMINAL-DIFFERENTIATION SPECIFIC-RELATED"/>
    <property type="match status" value="1"/>
</dbReference>
<dbReference type="Pfam" id="PF07238">
    <property type="entry name" value="PilZ"/>
    <property type="match status" value="1"/>
</dbReference>
<dbReference type="GO" id="GO:0035556">
    <property type="term" value="P:intracellular signal transduction"/>
    <property type="evidence" value="ECO:0007669"/>
    <property type="project" value="InterPro"/>
</dbReference>
<dbReference type="PROSITE" id="PS50125">
    <property type="entry name" value="GUANYLATE_CYCLASE_2"/>
    <property type="match status" value="1"/>
</dbReference>
<evidence type="ECO:0000313" key="3">
    <source>
        <dbReference type="Proteomes" id="UP000502699"/>
    </source>
</evidence>
<dbReference type="InterPro" id="IPR029787">
    <property type="entry name" value="Nucleotide_cyclase"/>
</dbReference>
<dbReference type="InterPro" id="IPR009875">
    <property type="entry name" value="PilZ_domain"/>
</dbReference>
<evidence type="ECO:0000259" key="1">
    <source>
        <dbReference type="PROSITE" id="PS50125"/>
    </source>
</evidence>
<dbReference type="SUPFAM" id="SSF141371">
    <property type="entry name" value="PilZ domain-like"/>
    <property type="match status" value="1"/>
</dbReference>
<dbReference type="CDD" id="cd07302">
    <property type="entry name" value="CHD"/>
    <property type="match status" value="1"/>
</dbReference>
<evidence type="ECO:0000313" key="2">
    <source>
        <dbReference type="EMBL" id="QIK39187.1"/>
    </source>
</evidence>
<reference evidence="3" key="1">
    <citation type="submission" date="2020-01" db="EMBL/GenBank/DDBJ databases">
        <title>Caldichromatium gen. nov., sp. nov., a thermophilic purple sulfur bacterium member of the family Chromatiaceae isolated from Nakabusa hot spring, Japan.</title>
        <authorList>
            <person name="Saini M.K."/>
            <person name="Hanada S."/>
            <person name="Tank M."/>
        </authorList>
    </citation>
    <scope>NUCLEOTIDE SEQUENCE [LARGE SCALE GENOMIC DNA]</scope>
    <source>
        <strain evidence="3">No.7</strain>
    </source>
</reference>
<dbReference type="SUPFAM" id="SSF55073">
    <property type="entry name" value="Nucleotide cyclase"/>
    <property type="match status" value="1"/>
</dbReference>